<accession>A0A330L9J0</accession>
<gene>
    <name evidence="1" type="ORF">NITLEN_80117</name>
</gene>
<sequence>MGAPLPVSQFDPQQPCLLIYDGNCRLCVAAKEQLDRAGMGLPESGLRMIPYESQQAMRALGEQYRPGPPSMAYLISPAGGVSQGIDAFLPLMHGLPGGKFVQWMLQWSIARRLAEGVYRWIARHRYRLFGAVTPHT</sequence>
<name>A0A330L9J0_9BACT</name>
<proteinExistence type="predicted"/>
<dbReference type="GO" id="GO:0015035">
    <property type="term" value="F:protein-disulfide reductase activity"/>
    <property type="evidence" value="ECO:0007669"/>
    <property type="project" value="InterPro"/>
</dbReference>
<evidence type="ECO:0000313" key="1">
    <source>
        <dbReference type="EMBL" id="SPP66689.1"/>
    </source>
</evidence>
<dbReference type="Proteomes" id="UP000248168">
    <property type="component" value="Unassembled WGS sequence"/>
</dbReference>
<protein>
    <recommendedName>
        <fullName evidence="3">DUF393 domain-containing protein</fullName>
    </recommendedName>
</protein>
<dbReference type="EMBL" id="OUNR01000021">
    <property type="protein sequence ID" value="SPP66689.1"/>
    <property type="molecule type" value="Genomic_DNA"/>
</dbReference>
<dbReference type="OrthoDB" id="9798507at2"/>
<dbReference type="InParanoid" id="A0A330L9J0"/>
<keyword evidence="2" id="KW-1185">Reference proteome</keyword>
<evidence type="ECO:0000313" key="2">
    <source>
        <dbReference type="Proteomes" id="UP000248168"/>
    </source>
</evidence>
<dbReference type="AlphaFoldDB" id="A0A330L9J0"/>
<evidence type="ECO:0008006" key="3">
    <source>
        <dbReference type="Google" id="ProtNLM"/>
    </source>
</evidence>
<dbReference type="InterPro" id="IPR007263">
    <property type="entry name" value="DCC1-like"/>
</dbReference>
<reference evidence="2" key="1">
    <citation type="submission" date="2018-04" db="EMBL/GenBank/DDBJ databases">
        <authorList>
            <person name="Lucker S."/>
            <person name="Sakoula D."/>
        </authorList>
    </citation>
    <scope>NUCLEOTIDE SEQUENCE [LARGE SCALE GENOMIC DNA]</scope>
</reference>
<dbReference type="RefSeq" id="WP_121990816.1">
    <property type="nucleotide sequence ID" value="NZ_OUNR01000021.1"/>
</dbReference>
<organism evidence="1 2">
    <name type="scientific">Nitrospira lenta</name>
    <dbReference type="NCBI Taxonomy" id="1436998"/>
    <lineage>
        <taxon>Bacteria</taxon>
        <taxon>Pseudomonadati</taxon>
        <taxon>Nitrospirota</taxon>
        <taxon>Nitrospiria</taxon>
        <taxon>Nitrospirales</taxon>
        <taxon>Nitrospiraceae</taxon>
        <taxon>Nitrospira</taxon>
    </lineage>
</organism>
<dbReference type="Pfam" id="PF04134">
    <property type="entry name" value="DCC1-like"/>
    <property type="match status" value="1"/>
</dbReference>